<feature type="non-terminal residue" evidence="1">
    <location>
        <position position="208"/>
    </location>
</feature>
<sequence length="208" mass="23353">QYVDTFVYKLGLRQTIQDKHDQIVQMKLTTAEWKRVGLFASLLAHADMAQQSFSSDTGPSLHLALPALESLHKAWDSCSTQSKYEGFSLGLDAAVEKIGEYYEKSADSEAYTITNFILVLDPSLKVAHFKKHWGADLHAEVIQHAELIFKAHHLEIYGEDGTSALPKKIASRIGQLLWEISSDEDVSGDVDEVEGQSPWLKEFNLYLN</sequence>
<gene>
    <name evidence="1" type="ORF">PAXRUDRAFT_108336</name>
</gene>
<accession>A0A0D0DDA0</accession>
<dbReference type="EMBL" id="KN826515">
    <property type="protein sequence ID" value="KIK78669.1"/>
    <property type="molecule type" value="Genomic_DNA"/>
</dbReference>
<reference evidence="2" key="2">
    <citation type="submission" date="2015-01" db="EMBL/GenBank/DDBJ databases">
        <title>Evolutionary Origins and Diversification of the Mycorrhizal Mutualists.</title>
        <authorList>
            <consortium name="DOE Joint Genome Institute"/>
            <consortium name="Mycorrhizal Genomics Consortium"/>
            <person name="Kohler A."/>
            <person name="Kuo A."/>
            <person name="Nagy L.G."/>
            <person name="Floudas D."/>
            <person name="Copeland A."/>
            <person name="Barry K.W."/>
            <person name="Cichocki N."/>
            <person name="Veneault-Fourrey C."/>
            <person name="LaButti K."/>
            <person name="Lindquist E.A."/>
            <person name="Lipzen A."/>
            <person name="Lundell T."/>
            <person name="Morin E."/>
            <person name="Murat C."/>
            <person name="Riley R."/>
            <person name="Ohm R."/>
            <person name="Sun H."/>
            <person name="Tunlid A."/>
            <person name="Henrissat B."/>
            <person name="Grigoriev I.V."/>
            <person name="Hibbett D.S."/>
            <person name="Martin F."/>
        </authorList>
    </citation>
    <scope>NUCLEOTIDE SEQUENCE [LARGE SCALE GENOMIC DNA]</scope>
    <source>
        <strain evidence="2">Ve08.2h10</strain>
    </source>
</reference>
<dbReference type="AlphaFoldDB" id="A0A0D0DDA0"/>
<dbReference type="Proteomes" id="UP000054538">
    <property type="component" value="Unassembled WGS sequence"/>
</dbReference>
<organism evidence="1 2">
    <name type="scientific">Paxillus rubicundulus Ve08.2h10</name>
    <dbReference type="NCBI Taxonomy" id="930991"/>
    <lineage>
        <taxon>Eukaryota</taxon>
        <taxon>Fungi</taxon>
        <taxon>Dikarya</taxon>
        <taxon>Basidiomycota</taxon>
        <taxon>Agaricomycotina</taxon>
        <taxon>Agaricomycetes</taxon>
        <taxon>Agaricomycetidae</taxon>
        <taxon>Boletales</taxon>
        <taxon>Paxilineae</taxon>
        <taxon>Paxillaceae</taxon>
        <taxon>Paxillus</taxon>
    </lineage>
</organism>
<evidence type="ECO:0000313" key="1">
    <source>
        <dbReference type="EMBL" id="KIK78669.1"/>
    </source>
</evidence>
<evidence type="ECO:0000313" key="2">
    <source>
        <dbReference type="Proteomes" id="UP000054538"/>
    </source>
</evidence>
<dbReference type="InParanoid" id="A0A0D0DDA0"/>
<feature type="non-terminal residue" evidence="1">
    <location>
        <position position="1"/>
    </location>
</feature>
<keyword evidence="2" id="KW-1185">Reference proteome</keyword>
<dbReference type="OrthoDB" id="2690041at2759"/>
<protein>
    <submittedName>
        <fullName evidence="1">Uncharacterized protein</fullName>
    </submittedName>
</protein>
<name>A0A0D0DDA0_9AGAM</name>
<proteinExistence type="predicted"/>
<dbReference type="HOGENOM" id="CLU_1323670_0_0_1"/>
<reference evidence="1 2" key="1">
    <citation type="submission" date="2014-04" db="EMBL/GenBank/DDBJ databases">
        <authorList>
            <consortium name="DOE Joint Genome Institute"/>
            <person name="Kuo A."/>
            <person name="Kohler A."/>
            <person name="Jargeat P."/>
            <person name="Nagy L.G."/>
            <person name="Floudas D."/>
            <person name="Copeland A."/>
            <person name="Barry K.W."/>
            <person name="Cichocki N."/>
            <person name="Veneault-Fourrey C."/>
            <person name="LaButti K."/>
            <person name="Lindquist E.A."/>
            <person name="Lipzen A."/>
            <person name="Lundell T."/>
            <person name="Morin E."/>
            <person name="Murat C."/>
            <person name="Sun H."/>
            <person name="Tunlid A."/>
            <person name="Henrissat B."/>
            <person name="Grigoriev I.V."/>
            <person name="Hibbett D.S."/>
            <person name="Martin F."/>
            <person name="Nordberg H.P."/>
            <person name="Cantor M.N."/>
            <person name="Hua S.X."/>
        </authorList>
    </citation>
    <scope>NUCLEOTIDE SEQUENCE [LARGE SCALE GENOMIC DNA]</scope>
    <source>
        <strain evidence="1 2">Ve08.2h10</strain>
    </source>
</reference>